<proteinExistence type="predicted"/>
<dbReference type="RefSeq" id="XP_022649672.1">
    <property type="nucleotide sequence ID" value="XM_022793937.1"/>
</dbReference>
<evidence type="ECO:0000313" key="1">
    <source>
        <dbReference type="EnsemblMetazoa" id="XP_022649672"/>
    </source>
</evidence>
<dbReference type="Proteomes" id="UP000594260">
    <property type="component" value="Unplaced"/>
</dbReference>
<sequence>MRGKLCHTHLNTPLNAKNVVIGERVQPKKTNQHNPTLNFGLDYLGAPGVSQGDPSFAGKLNLPRIIATSPAVPVAKGPELVVIFRKMGTDLPKRLAKNERALSARKNSLGEFGVLKPTVQESFDAGFIQAYKLIAQCIDQASLMHRSIDDDQHEKHLTASSINEVLKSDHTGEFIQQILENVLTPLKEILDDPEADGVELALDTVEAAMSEASRGTYVEARDEPNDPLFERRARPSLWELERQFRRGAKDAYNQIIVEAFNDEAELDLKELVDNICELVSIYQMGVKRLLESNVT</sequence>
<accession>A0A7M7JC22</accession>
<organism evidence="1 2">
    <name type="scientific">Varroa destructor</name>
    <name type="common">Honeybee mite</name>
    <dbReference type="NCBI Taxonomy" id="109461"/>
    <lineage>
        <taxon>Eukaryota</taxon>
        <taxon>Metazoa</taxon>
        <taxon>Ecdysozoa</taxon>
        <taxon>Arthropoda</taxon>
        <taxon>Chelicerata</taxon>
        <taxon>Arachnida</taxon>
        <taxon>Acari</taxon>
        <taxon>Parasitiformes</taxon>
        <taxon>Mesostigmata</taxon>
        <taxon>Gamasina</taxon>
        <taxon>Dermanyssoidea</taxon>
        <taxon>Varroidae</taxon>
        <taxon>Varroa</taxon>
    </lineage>
</organism>
<dbReference type="AlphaFoldDB" id="A0A7M7JC22"/>
<dbReference type="EnsemblMetazoa" id="XM_022793937">
    <property type="protein sequence ID" value="XP_022649672"/>
    <property type="gene ID" value="LOC111245499"/>
</dbReference>
<name>A0A7M7JC22_VARDE</name>
<reference evidence="1" key="1">
    <citation type="submission" date="2021-01" db="UniProtKB">
        <authorList>
            <consortium name="EnsemblMetazoa"/>
        </authorList>
    </citation>
    <scope>IDENTIFICATION</scope>
</reference>
<protein>
    <submittedName>
        <fullName evidence="1">Uncharacterized protein</fullName>
    </submittedName>
</protein>
<keyword evidence="2" id="KW-1185">Reference proteome</keyword>
<evidence type="ECO:0000313" key="2">
    <source>
        <dbReference type="Proteomes" id="UP000594260"/>
    </source>
</evidence>
<dbReference type="GeneID" id="111245499"/>